<evidence type="ECO:0000313" key="2">
    <source>
        <dbReference type="EMBL" id="KAK1758182.1"/>
    </source>
</evidence>
<organism evidence="2 3">
    <name type="scientific">Echria macrotheca</name>
    <dbReference type="NCBI Taxonomy" id="438768"/>
    <lineage>
        <taxon>Eukaryota</taxon>
        <taxon>Fungi</taxon>
        <taxon>Dikarya</taxon>
        <taxon>Ascomycota</taxon>
        <taxon>Pezizomycotina</taxon>
        <taxon>Sordariomycetes</taxon>
        <taxon>Sordariomycetidae</taxon>
        <taxon>Sordariales</taxon>
        <taxon>Schizotheciaceae</taxon>
        <taxon>Echria</taxon>
    </lineage>
</organism>
<feature type="domain" description="Cyanovirin-N" evidence="1">
    <location>
        <begin position="148"/>
        <end position="220"/>
    </location>
</feature>
<dbReference type="Pfam" id="PF08881">
    <property type="entry name" value="CVNH"/>
    <property type="match status" value="1"/>
</dbReference>
<protein>
    <recommendedName>
        <fullName evidence="1">Cyanovirin-N domain-containing protein</fullName>
    </recommendedName>
</protein>
<dbReference type="SUPFAM" id="SSF51322">
    <property type="entry name" value="Cyanovirin-N"/>
    <property type="match status" value="1"/>
</dbReference>
<evidence type="ECO:0000313" key="3">
    <source>
        <dbReference type="Proteomes" id="UP001239445"/>
    </source>
</evidence>
<reference evidence="2" key="1">
    <citation type="submission" date="2023-06" db="EMBL/GenBank/DDBJ databases">
        <title>Genome-scale phylogeny and comparative genomics of the fungal order Sordariales.</title>
        <authorList>
            <consortium name="Lawrence Berkeley National Laboratory"/>
            <person name="Hensen N."/>
            <person name="Bonometti L."/>
            <person name="Westerberg I."/>
            <person name="Brannstrom I.O."/>
            <person name="Guillou S."/>
            <person name="Cros-Aarteil S."/>
            <person name="Calhoun S."/>
            <person name="Haridas S."/>
            <person name="Kuo A."/>
            <person name="Mondo S."/>
            <person name="Pangilinan J."/>
            <person name="Riley R."/>
            <person name="Labutti K."/>
            <person name="Andreopoulos B."/>
            <person name="Lipzen A."/>
            <person name="Chen C."/>
            <person name="Yanf M."/>
            <person name="Daum C."/>
            <person name="Ng V."/>
            <person name="Clum A."/>
            <person name="Steindorff A."/>
            <person name="Ohm R."/>
            <person name="Martin F."/>
            <person name="Silar P."/>
            <person name="Natvig D."/>
            <person name="Lalanne C."/>
            <person name="Gautier V."/>
            <person name="Ament-Velasquez S.L."/>
            <person name="Kruys A."/>
            <person name="Hutchinson M.I."/>
            <person name="Powell A.J."/>
            <person name="Barry K."/>
            <person name="Miller A.N."/>
            <person name="Grigoriev I.V."/>
            <person name="Debuchy R."/>
            <person name="Gladieux P."/>
            <person name="Thoren M.H."/>
            <person name="Johannesson H."/>
        </authorList>
    </citation>
    <scope>NUCLEOTIDE SEQUENCE</scope>
    <source>
        <strain evidence="2">PSN4</strain>
    </source>
</reference>
<name>A0AAJ0BJU8_9PEZI</name>
<dbReference type="Proteomes" id="UP001239445">
    <property type="component" value="Unassembled WGS sequence"/>
</dbReference>
<dbReference type="Gene3D" id="2.30.60.10">
    <property type="entry name" value="Cyanovirin-N"/>
    <property type="match status" value="1"/>
</dbReference>
<dbReference type="EMBL" id="MU839829">
    <property type="protein sequence ID" value="KAK1758182.1"/>
    <property type="molecule type" value="Genomic_DNA"/>
</dbReference>
<accession>A0AAJ0BJU8</accession>
<sequence length="237" mass="25930">MPLQIFHTTREGTPRCPENILSVADTQPNQLLPHHPALRLAAANPHRPRPQTHTVKLSISNLISKMLIPRLTSTLLALVAALAAAVLATPADPAAFYNRCSLCGFYEQHRIQAICNIVTTTTTTTTTTNPTPTSTSAGRVIDDLPDMFVSSELDLNQCVGVGEGYLDPVEEGNYLAVCEHCTLKWDVSVNLTWICQIDENHSLRSWISLEDVIDNTNGYLACFGGKYSSSKHICGQE</sequence>
<gene>
    <name evidence="2" type="ORF">QBC47DRAFT_133892</name>
</gene>
<keyword evidence="3" id="KW-1185">Reference proteome</keyword>
<comment type="caution">
    <text evidence="2">The sequence shown here is derived from an EMBL/GenBank/DDBJ whole genome shotgun (WGS) entry which is preliminary data.</text>
</comment>
<evidence type="ECO:0000259" key="1">
    <source>
        <dbReference type="Pfam" id="PF08881"/>
    </source>
</evidence>
<proteinExistence type="predicted"/>
<dbReference type="InterPro" id="IPR011058">
    <property type="entry name" value="Cyanovirin-N"/>
</dbReference>
<dbReference type="InterPro" id="IPR036673">
    <property type="entry name" value="Cyanovirin-N_sf"/>
</dbReference>
<dbReference type="AlphaFoldDB" id="A0AAJ0BJU8"/>